<keyword evidence="3" id="KW-1185">Reference proteome</keyword>
<organism evidence="2 3">
    <name type="scientific">Vespula maculifrons</name>
    <name type="common">Eastern yellow jacket</name>
    <name type="synonym">Wasp</name>
    <dbReference type="NCBI Taxonomy" id="7453"/>
    <lineage>
        <taxon>Eukaryota</taxon>
        <taxon>Metazoa</taxon>
        <taxon>Ecdysozoa</taxon>
        <taxon>Arthropoda</taxon>
        <taxon>Hexapoda</taxon>
        <taxon>Insecta</taxon>
        <taxon>Pterygota</taxon>
        <taxon>Neoptera</taxon>
        <taxon>Endopterygota</taxon>
        <taxon>Hymenoptera</taxon>
        <taxon>Apocrita</taxon>
        <taxon>Aculeata</taxon>
        <taxon>Vespoidea</taxon>
        <taxon>Vespidae</taxon>
        <taxon>Vespinae</taxon>
        <taxon>Vespula</taxon>
    </lineage>
</organism>
<reference evidence="2 3" key="1">
    <citation type="journal article" date="2024" name="Ann. Entomol. Soc. Am.">
        <title>Genomic analyses of the southern and eastern yellowjacket wasps (Hymenoptera: Vespidae) reveal evolutionary signatures of social life.</title>
        <authorList>
            <person name="Catto M.A."/>
            <person name="Caine P.B."/>
            <person name="Orr S.E."/>
            <person name="Hunt B.G."/>
            <person name="Goodisman M.A.D."/>
        </authorList>
    </citation>
    <scope>NUCLEOTIDE SEQUENCE [LARGE SCALE GENOMIC DNA]</scope>
    <source>
        <strain evidence="2">232</strain>
        <tissue evidence="2">Head and thorax</tissue>
    </source>
</reference>
<evidence type="ECO:0000313" key="2">
    <source>
        <dbReference type="EMBL" id="KAL2750408.1"/>
    </source>
</evidence>
<dbReference type="Proteomes" id="UP001607303">
    <property type="component" value="Unassembled WGS sequence"/>
</dbReference>
<proteinExistence type="predicted"/>
<protein>
    <submittedName>
        <fullName evidence="2">Uncharacterized protein</fullName>
    </submittedName>
</protein>
<evidence type="ECO:0000256" key="1">
    <source>
        <dbReference type="SAM" id="MobiDB-lite"/>
    </source>
</evidence>
<comment type="caution">
    <text evidence="2">The sequence shown here is derived from an EMBL/GenBank/DDBJ whole genome shotgun (WGS) entry which is preliminary data.</text>
</comment>
<name>A0ABD2D203_VESMC</name>
<sequence length="119" mass="14341">MKFEELFKPRRRGKKKRNSSDRLDVLQRSRIDLYLNCTSKKDRKSATTRHQIIQHCPSKILCSRRKYFYLKVNLSQTFQMRYTKLTEDDSSSNSVDVLQRSRIDLYLNCNSKEEQRSTR</sequence>
<evidence type="ECO:0000313" key="3">
    <source>
        <dbReference type="Proteomes" id="UP001607303"/>
    </source>
</evidence>
<feature type="region of interest" description="Disordered" evidence="1">
    <location>
        <begin position="1"/>
        <end position="21"/>
    </location>
</feature>
<accession>A0ABD2D203</accession>
<dbReference type="AlphaFoldDB" id="A0ABD2D203"/>
<dbReference type="EMBL" id="JAYRBN010000013">
    <property type="protein sequence ID" value="KAL2750408.1"/>
    <property type="molecule type" value="Genomic_DNA"/>
</dbReference>
<gene>
    <name evidence="2" type="ORF">V1477_001393</name>
</gene>